<accession>A0A6J2JW49</accession>
<evidence type="ECO:0000256" key="1">
    <source>
        <dbReference type="SAM" id="MobiDB-lite"/>
    </source>
</evidence>
<organism evidence="2 3">
    <name type="scientific">Bombyx mandarina</name>
    <name type="common">Wild silk moth</name>
    <name type="synonym">Wild silkworm</name>
    <dbReference type="NCBI Taxonomy" id="7092"/>
    <lineage>
        <taxon>Eukaryota</taxon>
        <taxon>Metazoa</taxon>
        <taxon>Ecdysozoa</taxon>
        <taxon>Arthropoda</taxon>
        <taxon>Hexapoda</taxon>
        <taxon>Insecta</taxon>
        <taxon>Pterygota</taxon>
        <taxon>Neoptera</taxon>
        <taxon>Endopterygota</taxon>
        <taxon>Lepidoptera</taxon>
        <taxon>Glossata</taxon>
        <taxon>Ditrysia</taxon>
        <taxon>Bombycoidea</taxon>
        <taxon>Bombycidae</taxon>
        <taxon>Bombycinae</taxon>
        <taxon>Bombyx</taxon>
    </lineage>
</organism>
<sequence>MSTKMLRKPVLWIRRHKMPPSFTIGRGINCTGTSFPSKILQLITKMRTQIFVLIFVVGLIIPHNGLPAEETNDASDTSSQPTPEEDGHAGEGTTEGNTHGGVMDNLGQVLDGNGLVHWFEDVSSWLNRFPNILQASKK</sequence>
<name>A0A6J2JW49_BOMMA</name>
<protein>
    <submittedName>
        <fullName evidence="3">Uncharacterized protein LOC114244725</fullName>
    </submittedName>
</protein>
<dbReference type="RefSeq" id="XP_028032419.1">
    <property type="nucleotide sequence ID" value="XM_028176618.1"/>
</dbReference>
<dbReference type="GeneID" id="114244725"/>
<gene>
    <name evidence="3" type="primary">LOC114244725</name>
</gene>
<evidence type="ECO:0000313" key="3">
    <source>
        <dbReference type="RefSeq" id="XP_028032419.1"/>
    </source>
</evidence>
<proteinExistence type="predicted"/>
<dbReference type="AlphaFoldDB" id="A0A6J2JW49"/>
<dbReference type="KEGG" id="bman:114244725"/>
<evidence type="ECO:0000313" key="2">
    <source>
        <dbReference type="Proteomes" id="UP000504629"/>
    </source>
</evidence>
<dbReference type="Proteomes" id="UP000504629">
    <property type="component" value="Unplaced"/>
</dbReference>
<feature type="compositionally biased region" description="Low complexity" evidence="1">
    <location>
        <begin position="91"/>
        <end position="101"/>
    </location>
</feature>
<keyword evidence="2" id="KW-1185">Reference proteome</keyword>
<reference evidence="3" key="1">
    <citation type="submission" date="2025-08" db="UniProtKB">
        <authorList>
            <consortium name="RefSeq"/>
        </authorList>
    </citation>
    <scope>IDENTIFICATION</scope>
    <source>
        <tissue evidence="3">Silk gland</tissue>
    </source>
</reference>
<feature type="region of interest" description="Disordered" evidence="1">
    <location>
        <begin position="66"/>
        <end position="104"/>
    </location>
</feature>